<dbReference type="EMBL" id="JAAGMR010000286">
    <property type="protein sequence ID" value="NEB94997.1"/>
    <property type="molecule type" value="Genomic_DNA"/>
</dbReference>
<dbReference type="Proteomes" id="UP000470520">
    <property type="component" value="Unassembled WGS sequence"/>
</dbReference>
<evidence type="ECO:0000313" key="3">
    <source>
        <dbReference type="Proteomes" id="UP000470520"/>
    </source>
</evidence>
<gene>
    <name evidence="2" type="ORF">G3I21_25500</name>
</gene>
<feature type="transmembrane region" description="Helical" evidence="1">
    <location>
        <begin position="33"/>
        <end position="59"/>
    </location>
</feature>
<proteinExistence type="predicted"/>
<accession>A0A7K3QYK5</accession>
<feature type="transmembrane region" description="Helical" evidence="1">
    <location>
        <begin position="105"/>
        <end position="126"/>
    </location>
</feature>
<name>A0A7K3QYK5_9ACTN</name>
<keyword evidence="1" id="KW-0472">Membrane</keyword>
<dbReference type="AlphaFoldDB" id="A0A7K3QYK5"/>
<sequence>MPCLAVPSAVTLAVRIRTHTWGRAWYAPDTAPCFLLALMTASTAFGLFGFGVACGFYILDPDQMCAAKGVPGDMIVTHETLPVSAQCVTGAGAATELVPFWVNPMIYLCLLVCAVAIGAGVTSVACRKPARSDSPAA</sequence>
<comment type="caution">
    <text evidence="2">The sequence shown here is derived from an EMBL/GenBank/DDBJ whole genome shotgun (WGS) entry which is preliminary data.</text>
</comment>
<evidence type="ECO:0000256" key="1">
    <source>
        <dbReference type="SAM" id="Phobius"/>
    </source>
</evidence>
<evidence type="ECO:0000313" key="2">
    <source>
        <dbReference type="EMBL" id="NEB94997.1"/>
    </source>
</evidence>
<keyword evidence="1" id="KW-1133">Transmembrane helix</keyword>
<organism evidence="2 3">
    <name type="scientific">Streptomyces bauhiniae</name>
    <dbReference type="NCBI Taxonomy" id="2340725"/>
    <lineage>
        <taxon>Bacteria</taxon>
        <taxon>Bacillati</taxon>
        <taxon>Actinomycetota</taxon>
        <taxon>Actinomycetes</taxon>
        <taxon>Kitasatosporales</taxon>
        <taxon>Streptomycetaceae</taxon>
        <taxon>Streptomyces</taxon>
    </lineage>
</organism>
<keyword evidence="1" id="KW-0812">Transmembrane</keyword>
<protein>
    <submittedName>
        <fullName evidence="2">Uncharacterized protein</fullName>
    </submittedName>
</protein>
<reference evidence="2 3" key="1">
    <citation type="submission" date="2020-01" db="EMBL/GenBank/DDBJ databases">
        <title>Insect and environment-associated Actinomycetes.</title>
        <authorList>
            <person name="Currrie C."/>
            <person name="Chevrette M."/>
            <person name="Carlson C."/>
            <person name="Stubbendieck R."/>
            <person name="Wendt-Pienkowski E."/>
        </authorList>
    </citation>
    <scope>NUCLEOTIDE SEQUENCE [LARGE SCALE GENOMIC DNA]</scope>
    <source>
        <strain evidence="2 3">SID7754</strain>
    </source>
</reference>